<organism evidence="4 5">
    <name type="scientific">Cucurbita maxima</name>
    <name type="common">Pumpkin</name>
    <name type="synonym">Winter squash</name>
    <dbReference type="NCBI Taxonomy" id="3661"/>
    <lineage>
        <taxon>Eukaryota</taxon>
        <taxon>Viridiplantae</taxon>
        <taxon>Streptophyta</taxon>
        <taxon>Embryophyta</taxon>
        <taxon>Tracheophyta</taxon>
        <taxon>Spermatophyta</taxon>
        <taxon>Magnoliopsida</taxon>
        <taxon>eudicotyledons</taxon>
        <taxon>Gunneridae</taxon>
        <taxon>Pentapetalae</taxon>
        <taxon>rosids</taxon>
        <taxon>fabids</taxon>
        <taxon>Cucurbitales</taxon>
        <taxon>Cucurbitaceae</taxon>
        <taxon>Cucurbiteae</taxon>
        <taxon>Cucurbita</taxon>
    </lineage>
</organism>
<dbReference type="Pfam" id="PF05634">
    <property type="entry name" value="APO_RNA-bind"/>
    <property type="match status" value="2"/>
</dbReference>
<dbReference type="GO" id="GO:0003723">
    <property type="term" value="F:RNA binding"/>
    <property type="evidence" value="ECO:0007669"/>
    <property type="project" value="InterPro"/>
</dbReference>
<dbReference type="GeneID" id="111472926"/>
<evidence type="ECO:0000256" key="2">
    <source>
        <dbReference type="SAM" id="Phobius"/>
    </source>
</evidence>
<evidence type="ECO:0000259" key="3">
    <source>
        <dbReference type="PROSITE" id="PS51499"/>
    </source>
</evidence>
<keyword evidence="2" id="KW-1133">Transmembrane helix</keyword>
<feature type="compositionally biased region" description="Basic and acidic residues" evidence="1">
    <location>
        <begin position="195"/>
        <end position="206"/>
    </location>
</feature>
<evidence type="ECO:0000256" key="1">
    <source>
        <dbReference type="SAM" id="MobiDB-lite"/>
    </source>
</evidence>
<accession>A0A6J1IFT0</accession>
<dbReference type="AlphaFoldDB" id="A0A6J1IFT0"/>
<dbReference type="RefSeq" id="XP_022974293.1">
    <property type="nucleotide sequence ID" value="XM_023118525.1"/>
</dbReference>
<dbReference type="KEGG" id="cmax:111472926"/>
<dbReference type="PROSITE" id="PS51499">
    <property type="entry name" value="APO"/>
    <property type="match status" value="2"/>
</dbReference>
<feature type="domain" description="APO" evidence="3">
    <location>
        <begin position="459"/>
        <end position="544"/>
    </location>
</feature>
<dbReference type="Proteomes" id="UP000504608">
    <property type="component" value="Unplaced"/>
</dbReference>
<feature type="transmembrane region" description="Helical" evidence="2">
    <location>
        <begin position="116"/>
        <end position="139"/>
    </location>
</feature>
<dbReference type="InterPro" id="IPR023342">
    <property type="entry name" value="APO_dom"/>
</dbReference>
<dbReference type="OrthoDB" id="1926485at2759"/>
<keyword evidence="4" id="KW-1185">Reference proteome</keyword>
<protein>
    <submittedName>
        <fullName evidence="5">APO protein 3, mitochondrial</fullName>
    </submittedName>
</protein>
<feature type="transmembrane region" description="Helical" evidence="2">
    <location>
        <begin position="78"/>
        <end position="96"/>
    </location>
</feature>
<feature type="domain" description="APO" evidence="3">
    <location>
        <begin position="275"/>
        <end position="361"/>
    </location>
</feature>
<proteinExistence type="predicted"/>
<keyword evidence="2" id="KW-0472">Membrane</keyword>
<reference evidence="5" key="1">
    <citation type="submission" date="2025-08" db="UniProtKB">
        <authorList>
            <consortium name="RefSeq"/>
        </authorList>
    </citation>
    <scope>IDENTIFICATION</scope>
    <source>
        <tissue evidence="5">Young leaves</tissue>
    </source>
</reference>
<feature type="region of interest" description="Disordered" evidence="1">
    <location>
        <begin position="188"/>
        <end position="207"/>
    </location>
</feature>
<name>A0A6J1IFT0_CUCMA</name>
<gene>
    <name evidence="5" type="primary">LOC111472926</name>
</gene>
<evidence type="ECO:0000313" key="4">
    <source>
        <dbReference type="Proteomes" id="UP000504608"/>
    </source>
</evidence>
<dbReference type="PANTHER" id="PTHR10388">
    <property type="entry name" value="EUKARYOTIC TRANSLATION INITIATION FACTOR SUI1"/>
    <property type="match status" value="1"/>
</dbReference>
<keyword evidence="2" id="KW-0812">Transmembrane</keyword>
<sequence>MKERPSFANFVYGFSKVGWERKIDHQSSGFFISCSILNFPESKSRKRKGCFKSRFPIVLILRVEDAAFSFHPIRTAVFLLRLLPVTLGPFSIIWAFPKLPNRRVPNLRVYWLGLPFVAHPTNFSFTFSFPVRLGFALAVSHEFVPSSRMLRQTSAFVQRGPLIPLNPFHRSFKFTHTAEKFELPDAPDPSYVDLPRPRERKSDRKPFPTPMKLLIRRAKEEREARNAQPCRMLEDPPDNGLLVPDLVDVAQNVYLAWNSLRFGISKLLEVIPIQRCRFCFEVHIGHVGHEIRTCTGPKSGLRSATHVWRKGGAQDVVFFPKCYHLYDRVGKPRVGHEERYVIPRIPALLELCIQAGVDLEKYPSKRRTKPVYSIEGRIVDFESVKETNEVKTGVSVKPDLGIEHEGGSRCSFSWKISNTLDQQHEENRELMKLSIMTLNSWVEMVSGAKKIMEKYRVQTCGYCPEVQVGPKGHKVRICRASKHQSRNGLHAWQEATIDDIVGPNHVWHARDLKGPPLDNKLKRFYGKVPAVVELCLQAGAPIPYQYRSMLRLDVVPPHPDEVDLVA</sequence>
<evidence type="ECO:0000313" key="5">
    <source>
        <dbReference type="RefSeq" id="XP_022974293.1"/>
    </source>
</evidence>